<evidence type="ECO:0000256" key="3">
    <source>
        <dbReference type="ARBA" id="ARBA00023027"/>
    </source>
</evidence>
<accession>A0A0R2LKD3</accession>
<dbReference type="InterPro" id="IPR042080">
    <property type="entry name" value="RNA_2'-PTrans_N"/>
</dbReference>
<dbReference type="Gene3D" id="1.10.10.970">
    <property type="entry name" value="RNA 2'-phosphotransferase, Tpt1/KptA family, N-terminal domain"/>
    <property type="match status" value="1"/>
</dbReference>
<evidence type="ECO:0000256" key="4">
    <source>
        <dbReference type="ARBA" id="ARBA00025212"/>
    </source>
</evidence>
<dbReference type="EMBL" id="JQCN01000045">
    <property type="protein sequence ID" value="KRN98628.1"/>
    <property type="molecule type" value="Genomic_DNA"/>
</dbReference>
<comment type="caution">
    <text evidence="6">The sequence shown here is derived from an EMBL/GenBank/DDBJ whole genome shotgun (WGS) entry which is preliminary data.</text>
</comment>
<gene>
    <name evidence="5" type="primary">kptA</name>
    <name evidence="6" type="ORF">IV66_GL001961</name>
</gene>
<keyword evidence="2 5" id="KW-0808">Transferase</keyword>
<sequence>MDKQLVRLSKKLSFILRHEPERIGITLDQFGRVDLKELIQKFNQHYQTPIDTKKIAQISAQSNKQRFAIEGNTIRALYGHSVPVKPLAKKSQPPMFLYHGTSHLAAGLIMQDGLKKMERSFVHLSADFQNAQQVGQRHDPHPVILKIKSQQAASAGILFYPTKSGVWLTDYLPPQFILPE</sequence>
<comment type="function">
    <text evidence="4 5">Removes the 2'-phosphate from RNA via an intermediate in which the phosphate is ADP-ribosylated by NAD followed by a presumed transesterification to release the RNA and generate ADP-ribose 1''-2''-cyclic phosphate (APPR&gt;P). May function as an ADP-ribosylase.</text>
</comment>
<name>A0A0R2LKD3_9LACO</name>
<dbReference type="Gene3D" id="3.20.170.30">
    <property type="match status" value="1"/>
</dbReference>
<dbReference type="OrthoDB" id="4537997at2"/>
<dbReference type="PANTHER" id="PTHR12684:SF2">
    <property type="entry name" value="TRNA 2'-PHOSPHOTRANSFERASE 1"/>
    <property type="match status" value="1"/>
</dbReference>
<dbReference type="Proteomes" id="UP000051886">
    <property type="component" value="Unassembled WGS sequence"/>
</dbReference>
<dbReference type="InterPro" id="IPR042081">
    <property type="entry name" value="RNA_2'-PTrans_C"/>
</dbReference>
<protein>
    <recommendedName>
        <fullName evidence="5">Probable RNA 2'-phosphotransferase</fullName>
        <ecNumber evidence="5">2.7.1.-</ecNumber>
    </recommendedName>
</protein>
<dbReference type="GO" id="GO:0006388">
    <property type="term" value="P:tRNA splicing, via endonucleolytic cleavage and ligation"/>
    <property type="evidence" value="ECO:0007669"/>
    <property type="project" value="UniProtKB-UniRule"/>
</dbReference>
<dbReference type="STRING" id="449659.IV66_GL001961"/>
<dbReference type="AlphaFoldDB" id="A0A0R2LKD3"/>
<dbReference type="InterPro" id="IPR002745">
    <property type="entry name" value="Ptrans_KptA/Tpt1"/>
</dbReference>
<keyword evidence="3 5" id="KW-0520">NAD</keyword>
<organism evidence="6 7">
    <name type="scientific">Ligilactobacillus pobuzihii</name>
    <dbReference type="NCBI Taxonomy" id="449659"/>
    <lineage>
        <taxon>Bacteria</taxon>
        <taxon>Bacillati</taxon>
        <taxon>Bacillota</taxon>
        <taxon>Bacilli</taxon>
        <taxon>Lactobacillales</taxon>
        <taxon>Lactobacillaceae</taxon>
        <taxon>Ligilactobacillus</taxon>
    </lineage>
</organism>
<dbReference type="EC" id="2.7.1.-" evidence="5"/>
<comment type="similarity">
    <text evidence="1 5">Belongs to the KptA/TPT1 family.</text>
</comment>
<dbReference type="PATRIC" id="fig|449659.4.peg.2010"/>
<evidence type="ECO:0000256" key="1">
    <source>
        <dbReference type="ARBA" id="ARBA00009836"/>
    </source>
</evidence>
<reference evidence="6 7" key="1">
    <citation type="journal article" date="2015" name="Genome Announc.">
        <title>Expanding the biotechnology potential of lactobacilli through comparative genomics of 213 strains and associated genera.</title>
        <authorList>
            <person name="Sun Z."/>
            <person name="Harris H.M."/>
            <person name="McCann A."/>
            <person name="Guo C."/>
            <person name="Argimon S."/>
            <person name="Zhang W."/>
            <person name="Yang X."/>
            <person name="Jeffery I.B."/>
            <person name="Cooney J.C."/>
            <person name="Kagawa T.F."/>
            <person name="Liu W."/>
            <person name="Song Y."/>
            <person name="Salvetti E."/>
            <person name="Wrobel A."/>
            <person name="Rasinkangas P."/>
            <person name="Parkhill J."/>
            <person name="Rea M.C."/>
            <person name="O'Sullivan O."/>
            <person name="Ritari J."/>
            <person name="Douillard F.P."/>
            <person name="Paul Ross R."/>
            <person name="Yang R."/>
            <person name="Briner A.E."/>
            <person name="Felis G.E."/>
            <person name="de Vos W.M."/>
            <person name="Barrangou R."/>
            <person name="Klaenhammer T.R."/>
            <person name="Caufield P.W."/>
            <person name="Cui Y."/>
            <person name="Zhang H."/>
            <person name="O'Toole P.W."/>
        </authorList>
    </citation>
    <scope>NUCLEOTIDE SEQUENCE [LARGE SCALE GENOMIC DNA]</scope>
    <source>
        <strain evidence="6 7">NBRC 103219</strain>
    </source>
</reference>
<dbReference type="SUPFAM" id="SSF56399">
    <property type="entry name" value="ADP-ribosylation"/>
    <property type="match status" value="1"/>
</dbReference>
<dbReference type="Pfam" id="PF01885">
    <property type="entry name" value="PTS_2-RNA"/>
    <property type="match status" value="1"/>
</dbReference>
<evidence type="ECO:0000313" key="6">
    <source>
        <dbReference type="EMBL" id="KRN98628.1"/>
    </source>
</evidence>
<proteinExistence type="inferred from homology"/>
<dbReference type="HAMAP" id="MF_00299">
    <property type="entry name" value="KptA"/>
    <property type="match status" value="1"/>
</dbReference>
<evidence type="ECO:0000256" key="2">
    <source>
        <dbReference type="ARBA" id="ARBA00022679"/>
    </source>
</evidence>
<dbReference type="InterPro" id="IPR022928">
    <property type="entry name" value="RNA_2'-PTrans_KptA"/>
</dbReference>
<dbReference type="RefSeq" id="WP_017867669.1">
    <property type="nucleotide sequence ID" value="NZ_BJYB01000004.1"/>
</dbReference>
<keyword evidence="7" id="KW-1185">Reference proteome</keyword>
<evidence type="ECO:0000313" key="7">
    <source>
        <dbReference type="Proteomes" id="UP000051886"/>
    </source>
</evidence>
<evidence type="ECO:0000256" key="5">
    <source>
        <dbReference type="HAMAP-Rule" id="MF_00299"/>
    </source>
</evidence>
<dbReference type="GO" id="GO:0000215">
    <property type="term" value="F:tRNA 2'-phosphotransferase activity"/>
    <property type="evidence" value="ECO:0007669"/>
    <property type="project" value="TreeGrafter"/>
</dbReference>
<dbReference type="PANTHER" id="PTHR12684">
    <property type="entry name" value="PUTATIVE PHOSPHOTRANSFERASE"/>
    <property type="match status" value="1"/>
</dbReference>
<dbReference type="GO" id="GO:0003950">
    <property type="term" value="F:NAD+ poly-ADP-ribosyltransferase activity"/>
    <property type="evidence" value="ECO:0007669"/>
    <property type="project" value="InterPro"/>
</dbReference>